<dbReference type="PANTHER" id="PTHR10900">
    <property type="entry name" value="PERIOSTIN-RELATED"/>
    <property type="match status" value="1"/>
</dbReference>
<dbReference type="EMBL" id="KN838618">
    <property type="protein sequence ID" value="KIK00816.1"/>
    <property type="molecule type" value="Genomic_DNA"/>
</dbReference>
<reference evidence="5" key="2">
    <citation type="submission" date="2015-01" db="EMBL/GenBank/DDBJ databases">
        <title>Evolutionary Origins and Diversification of the Mycorrhizal Mutualists.</title>
        <authorList>
            <consortium name="DOE Joint Genome Institute"/>
            <consortium name="Mycorrhizal Genomics Consortium"/>
            <person name="Kohler A."/>
            <person name="Kuo A."/>
            <person name="Nagy L.G."/>
            <person name="Floudas D."/>
            <person name="Copeland A."/>
            <person name="Barry K.W."/>
            <person name="Cichocki N."/>
            <person name="Veneault-Fourrey C."/>
            <person name="LaButti K."/>
            <person name="Lindquist E.A."/>
            <person name="Lipzen A."/>
            <person name="Lundell T."/>
            <person name="Morin E."/>
            <person name="Murat C."/>
            <person name="Riley R."/>
            <person name="Ohm R."/>
            <person name="Sun H."/>
            <person name="Tunlid A."/>
            <person name="Henrissat B."/>
            <person name="Grigoriev I.V."/>
            <person name="Hibbett D.S."/>
            <person name="Martin F."/>
        </authorList>
    </citation>
    <scope>NUCLEOTIDE SEQUENCE [LARGE SCALE GENOMIC DNA]</scope>
    <source>
        <strain evidence="5">LaAM-08-1</strain>
    </source>
</reference>
<dbReference type="SMART" id="SM00554">
    <property type="entry name" value="FAS1"/>
    <property type="match status" value="2"/>
</dbReference>
<feature type="chain" id="PRO_5002206218" description="FAS1 domain-containing protein" evidence="2">
    <location>
        <begin position="24"/>
        <end position="502"/>
    </location>
</feature>
<keyword evidence="1" id="KW-0472">Membrane</keyword>
<dbReference type="AlphaFoldDB" id="A0A0C9X6X4"/>
<evidence type="ECO:0000256" key="1">
    <source>
        <dbReference type="SAM" id="Phobius"/>
    </source>
</evidence>
<feature type="domain" description="FAS1" evidence="3">
    <location>
        <begin position="237"/>
        <end position="401"/>
    </location>
</feature>
<dbReference type="Pfam" id="PF02469">
    <property type="entry name" value="Fasciclin"/>
    <property type="match status" value="2"/>
</dbReference>
<reference evidence="4 5" key="1">
    <citation type="submission" date="2014-04" db="EMBL/GenBank/DDBJ databases">
        <authorList>
            <consortium name="DOE Joint Genome Institute"/>
            <person name="Kuo A."/>
            <person name="Kohler A."/>
            <person name="Nagy L.G."/>
            <person name="Floudas D."/>
            <person name="Copeland A."/>
            <person name="Barry K.W."/>
            <person name="Cichocki N."/>
            <person name="Veneault-Fourrey C."/>
            <person name="LaButti K."/>
            <person name="Lindquist E.A."/>
            <person name="Lipzen A."/>
            <person name="Lundell T."/>
            <person name="Morin E."/>
            <person name="Murat C."/>
            <person name="Sun H."/>
            <person name="Tunlid A."/>
            <person name="Henrissat B."/>
            <person name="Grigoriev I.V."/>
            <person name="Hibbett D.S."/>
            <person name="Martin F."/>
            <person name="Nordberg H.P."/>
            <person name="Cantor M.N."/>
            <person name="Hua S.X."/>
        </authorList>
    </citation>
    <scope>NUCLEOTIDE SEQUENCE [LARGE SCALE GENOMIC DNA]</scope>
    <source>
        <strain evidence="4 5">LaAM-08-1</strain>
    </source>
</reference>
<dbReference type="GO" id="GO:0000329">
    <property type="term" value="C:fungal-type vacuole membrane"/>
    <property type="evidence" value="ECO:0007669"/>
    <property type="project" value="TreeGrafter"/>
</dbReference>
<feature type="transmembrane region" description="Helical" evidence="1">
    <location>
        <begin position="481"/>
        <end position="501"/>
    </location>
</feature>
<evidence type="ECO:0000256" key="2">
    <source>
        <dbReference type="SAM" id="SignalP"/>
    </source>
</evidence>
<dbReference type="HOGENOM" id="CLU_033355_1_0_1"/>
<protein>
    <recommendedName>
        <fullName evidence="3">FAS1 domain-containing protein</fullName>
    </recommendedName>
</protein>
<dbReference type="PROSITE" id="PS50213">
    <property type="entry name" value="FAS1"/>
    <property type="match status" value="2"/>
</dbReference>
<dbReference type="STRING" id="1095629.A0A0C9X6X4"/>
<dbReference type="PANTHER" id="PTHR10900:SF122">
    <property type="entry name" value="FAS1 DOMAIN-CONTAINING PROTEIN"/>
    <property type="match status" value="1"/>
</dbReference>
<name>A0A0C9X6X4_9AGAR</name>
<proteinExistence type="predicted"/>
<organism evidence="4 5">
    <name type="scientific">Laccaria amethystina LaAM-08-1</name>
    <dbReference type="NCBI Taxonomy" id="1095629"/>
    <lineage>
        <taxon>Eukaryota</taxon>
        <taxon>Fungi</taxon>
        <taxon>Dikarya</taxon>
        <taxon>Basidiomycota</taxon>
        <taxon>Agaricomycotina</taxon>
        <taxon>Agaricomycetes</taxon>
        <taxon>Agaricomycetidae</taxon>
        <taxon>Agaricales</taxon>
        <taxon>Agaricineae</taxon>
        <taxon>Hydnangiaceae</taxon>
        <taxon>Laccaria</taxon>
    </lineage>
</organism>
<dbReference type="InterPro" id="IPR000782">
    <property type="entry name" value="FAS1_domain"/>
</dbReference>
<keyword evidence="5" id="KW-1185">Reference proteome</keyword>
<keyword evidence="1" id="KW-0812">Transmembrane</keyword>
<dbReference type="GO" id="GO:0005615">
    <property type="term" value="C:extracellular space"/>
    <property type="evidence" value="ECO:0007669"/>
    <property type="project" value="TreeGrafter"/>
</dbReference>
<accession>A0A0C9X6X4</accession>
<dbReference type="OrthoDB" id="286301at2759"/>
<dbReference type="InterPro" id="IPR036378">
    <property type="entry name" value="FAS1_dom_sf"/>
</dbReference>
<keyword evidence="1" id="KW-1133">Transmembrane helix</keyword>
<dbReference type="Proteomes" id="UP000054477">
    <property type="component" value="Unassembled WGS sequence"/>
</dbReference>
<evidence type="ECO:0000313" key="5">
    <source>
        <dbReference type="Proteomes" id="UP000054477"/>
    </source>
</evidence>
<feature type="domain" description="FAS1" evidence="3">
    <location>
        <begin position="28"/>
        <end position="164"/>
    </location>
</feature>
<gene>
    <name evidence="4" type="ORF">K443DRAFT_595145</name>
</gene>
<evidence type="ECO:0000259" key="3">
    <source>
        <dbReference type="PROSITE" id="PS50213"/>
    </source>
</evidence>
<dbReference type="InterPro" id="IPR050904">
    <property type="entry name" value="Adhesion/Biosynth-related"/>
</dbReference>
<sequence>MRLSFLPVSLVLPLAFLLPQATAQESQNATFIEAFLNELTSLGFNQLANVTIVINKTAVGQQLLSQLSNRTFTIFAPTDAALANLSSDVVNNVTTLADVISYHFIEGLFQNVSFVNTSASASGSSSSASASSASTSSSSSISASIATATVTVSSRALSDVNSSIPQLFAGVFPNVTLGRTLLNDTNIVHLEGNKSQVLAWTRSGDNGNVTILNQLANDTSSENITVSNAVVFENLFINSINAVLIPPGNLTTAVTAINATAFGTLISSVKVAEPNGTNVSAIEFLQGAQGITIFAPNNDAFSQAINSSIASINASTLVDLISNHYINGTTLYSPLIQDIAANSSVFNSTTFNATSAAGEPFTFIANSSGTFVNGGNGTSAQIVRPDVLLDNGVLHIIDQVLFNEATNATAASEAFSAASSLAAISTTETLPIGFTSSSATSESTSAAVSSESSIVSSSTTSTSASATASSFVLASGSKQTGASFGLAFTFVLIFGSGAWLLA</sequence>
<dbReference type="Gene3D" id="2.30.180.10">
    <property type="entry name" value="FAS1 domain"/>
    <property type="match status" value="2"/>
</dbReference>
<feature type="signal peptide" evidence="2">
    <location>
        <begin position="1"/>
        <end position="23"/>
    </location>
</feature>
<evidence type="ECO:0000313" key="4">
    <source>
        <dbReference type="EMBL" id="KIK00816.1"/>
    </source>
</evidence>
<dbReference type="GO" id="GO:0016236">
    <property type="term" value="P:macroautophagy"/>
    <property type="evidence" value="ECO:0007669"/>
    <property type="project" value="TreeGrafter"/>
</dbReference>
<dbReference type="SUPFAM" id="SSF82153">
    <property type="entry name" value="FAS1 domain"/>
    <property type="match status" value="2"/>
</dbReference>
<keyword evidence="2" id="KW-0732">Signal</keyword>